<sequence length="616" mass="70360">MRLCRVHPVNPHLHPIWEGKYSEGSTGAQFWDKGFHAACVGQFSKPLFLGGSVASDICRATRYGYSRYGITCDDPPPSFEARRLRRLKRMFTEEFMTVIQGRLPLEVCENIGRYCLSDYATRLFKDAWGKNGHLVPRYIAFRVTKSHTIWAQHTELEGIQYVESLSTTHRNESGTMLFEAVDGTRVNIYFAEDLLGIREVIMTRDDNTVLTQDDDMKWVVNRRIAFPFWFKLKYDGLKLRDLAITRTKKVQADYRQRRWAVLPSHLNNCQFAPRPIYGYEVSKEPIRAVDWNLPGCRGYSVLMHMDSVCDIIPNNVGGQFSQLTDTSNTHEGAWTYIPIDPDELVVELRQRDCQFPFGLDFPKSLVIRTSNGRSFVLGSHIGTDSTDEWDYELTEMAIVGLSLTEPSRMLYCNTGNAHFWMGFEQGATGFPPAAVSISSPKPCKLSAHPISEFFSSTAKLRGIRTICACRSWRESHDEGIVGMLFTYADGRQRSIGQVRLDCMDAPLVVDSGSFWLGSDRSEEEPLAEGFWPRTHKIKCVEVSKPVKDENQEYFEVPLRGSLEWQSYKNGSYYRHLVFHHESGELQENSDEIDESVREAESGDLSPLLDVPFSIEF</sequence>
<name>A0A8H4WYZ7_9HYPO</name>
<dbReference type="EMBL" id="JABFAI010000091">
    <property type="protein sequence ID" value="KAF4956028.1"/>
    <property type="molecule type" value="Genomic_DNA"/>
</dbReference>
<protein>
    <submittedName>
        <fullName evidence="1">Uncharacterized protein</fullName>
    </submittedName>
</protein>
<reference evidence="1" key="2">
    <citation type="submission" date="2020-05" db="EMBL/GenBank/DDBJ databases">
        <authorList>
            <person name="Kim H.-S."/>
            <person name="Proctor R.H."/>
            <person name="Brown D.W."/>
        </authorList>
    </citation>
    <scope>NUCLEOTIDE SEQUENCE</scope>
    <source>
        <strain evidence="1">NRRL 45417</strain>
    </source>
</reference>
<dbReference type="Proteomes" id="UP000604273">
    <property type="component" value="Unassembled WGS sequence"/>
</dbReference>
<keyword evidence="2" id="KW-1185">Reference proteome</keyword>
<evidence type="ECO:0000313" key="2">
    <source>
        <dbReference type="Proteomes" id="UP000604273"/>
    </source>
</evidence>
<organism evidence="1 2">
    <name type="scientific">Fusarium gaditjirri</name>
    <dbReference type="NCBI Taxonomy" id="282569"/>
    <lineage>
        <taxon>Eukaryota</taxon>
        <taxon>Fungi</taxon>
        <taxon>Dikarya</taxon>
        <taxon>Ascomycota</taxon>
        <taxon>Pezizomycotina</taxon>
        <taxon>Sordariomycetes</taxon>
        <taxon>Hypocreomycetidae</taxon>
        <taxon>Hypocreales</taxon>
        <taxon>Nectriaceae</taxon>
        <taxon>Fusarium</taxon>
        <taxon>Fusarium nisikadoi species complex</taxon>
    </lineage>
</organism>
<reference evidence="1" key="1">
    <citation type="journal article" date="2020" name="BMC Genomics">
        <title>Correction to: Identification and distribution of gene clusters required for synthesis of sphingolipid metabolism inhibitors in diverse species of the filamentous fungus Fusarium.</title>
        <authorList>
            <person name="Kim H.S."/>
            <person name="Lohmar J.M."/>
            <person name="Busman M."/>
            <person name="Brown D.W."/>
            <person name="Naumann T.A."/>
            <person name="Divon H.H."/>
            <person name="Lysoe E."/>
            <person name="Uhlig S."/>
            <person name="Proctor R.H."/>
        </authorList>
    </citation>
    <scope>NUCLEOTIDE SEQUENCE</scope>
    <source>
        <strain evidence="1">NRRL 45417</strain>
    </source>
</reference>
<proteinExistence type="predicted"/>
<comment type="caution">
    <text evidence="1">The sequence shown here is derived from an EMBL/GenBank/DDBJ whole genome shotgun (WGS) entry which is preliminary data.</text>
</comment>
<dbReference type="OrthoDB" id="5153231at2759"/>
<gene>
    <name evidence="1" type="ORF">FGADI_4201</name>
</gene>
<accession>A0A8H4WYZ7</accession>
<evidence type="ECO:0000313" key="1">
    <source>
        <dbReference type="EMBL" id="KAF4956028.1"/>
    </source>
</evidence>
<dbReference type="AlphaFoldDB" id="A0A8H4WYZ7"/>